<evidence type="ECO:0000313" key="3">
    <source>
        <dbReference type="EMBL" id="RBP08010.1"/>
    </source>
</evidence>
<dbReference type="InterPro" id="IPR002762">
    <property type="entry name" value="CbiX-like"/>
</dbReference>
<dbReference type="SUPFAM" id="SSF53800">
    <property type="entry name" value="Chelatase"/>
    <property type="match status" value="1"/>
</dbReference>
<organism evidence="3 4">
    <name type="scientific">Rossellomorea aquimaris</name>
    <dbReference type="NCBI Taxonomy" id="189382"/>
    <lineage>
        <taxon>Bacteria</taxon>
        <taxon>Bacillati</taxon>
        <taxon>Bacillota</taxon>
        <taxon>Bacilli</taxon>
        <taxon>Bacillales</taxon>
        <taxon>Bacillaceae</taxon>
        <taxon>Rossellomorea</taxon>
    </lineage>
</organism>
<proteinExistence type="predicted"/>
<dbReference type="CDD" id="cd03414">
    <property type="entry name" value="CbiX_SirB_C"/>
    <property type="match status" value="1"/>
</dbReference>
<dbReference type="PANTHER" id="PTHR33542:SF3">
    <property type="entry name" value="SIROHYDROCHLORIN FERROCHELATASE, CHLOROPLASTIC"/>
    <property type="match status" value="1"/>
</dbReference>
<dbReference type="RefSeq" id="WP_113967884.1">
    <property type="nucleotide sequence ID" value="NZ_QNRJ01000001.1"/>
</dbReference>
<dbReference type="PANTHER" id="PTHR33542">
    <property type="entry name" value="SIROHYDROCHLORIN FERROCHELATASE, CHLOROPLASTIC"/>
    <property type="match status" value="1"/>
</dbReference>
<comment type="caution">
    <text evidence="3">The sequence shown here is derived from an EMBL/GenBank/DDBJ whole genome shotgun (WGS) entry which is preliminary data.</text>
</comment>
<evidence type="ECO:0000313" key="4">
    <source>
        <dbReference type="Proteomes" id="UP000252118"/>
    </source>
</evidence>
<name>A0A366F1Z2_9BACI</name>
<dbReference type="EMBL" id="QNRJ01000001">
    <property type="protein sequence ID" value="RBP08010.1"/>
    <property type="molecule type" value="Genomic_DNA"/>
</dbReference>
<dbReference type="Proteomes" id="UP000252118">
    <property type="component" value="Unassembled WGS sequence"/>
</dbReference>
<dbReference type="CDD" id="cd03416">
    <property type="entry name" value="CbiX_SirB_N"/>
    <property type="match status" value="1"/>
</dbReference>
<dbReference type="AlphaFoldDB" id="A0A366F1Z2"/>
<sequence>MTRAILYVCHGSRIAKAREEAIDFIKRCQNQVEAEIQEISFLELASPSIEEGFKACVEKGASHVSVVPLLLLTAVHAKKDIPDEIQNCQQTYPWITVTYGKPIGVHDKMAESVIKKIHDAAPIDSSTVAVLIGRGSSDPDVTKDLGALAELVHRKTKLADVRTCYLTAASPSFSETLESVRNTERNVIFIPYLLFTGLLMKGIEREINKTDNEHIILGDYLGYDPLVEEAFLDRVNESLCDRGESYAACHD</sequence>
<dbReference type="InterPro" id="IPR050963">
    <property type="entry name" value="Sirohydro_Cobaltochel/CbiX"/>
</dbReference>
<dbReference type="OrthoDB" id="9797895at2"/>
<dbReference type="GO" id="GO:0016829">
    <property type="term" value="F:lyase activity"/>
    <property type="evidence" value="ECO:0007669"/>
    <property type="project" value="UniProtKB-KW"/>
</dbReference>
<dbReference type="GO" id="GO:0046872">
    <property type="term" value="F:metal ion binding"/>
    <property type="evidence" value="ECO:0007669"/>
    <property type="project" value="UniProtKB-KW"/>
</dbReference>
<protein>
    <submittedName>
        <fullName evidence="3">Sirohydrochlorin ferrochelatase</fullName>
    </submittedName>
</protein>
<keyword evidence="1" id="KW-0479">Metal-binding</keyword>
<dbReference type="Pfam" id="PF01903">
    <property type="entry name" value="CbiX"/>
    <property type="match status" value="2"/>
</dbReference>
<evidence type="ECO:0000256" key="1">
    <source>
        <dbReference type="ARBA" id="ARBA00022723"/>
    </source>
</evidence>
<gene>
    <name evidence="3" type="ORF">DET59_101380</name>
</gene>
<evidence type="ECO:0000256" key="2">
    <source>
        <dbReference type="ARBA" id="ARBA00023239"/>
    </source>
</evidence>
<dbReference type="Gene3D" id="3.40.50.1400">
    <property type="match status" value="2"/>
</dbReference>
<accession>A0A366F1Z2</accession>
<reference evidence="3 4" key="1">
    <citation type="submission" date="2018-06" db="EMBL/GenBank/DDBJ databases">
        <title>Freshwater and sediment microbial communities from various areas in North America, analyzing microbe dynamics in response to fracking.</title>
        <authorList>
            <person name="Lamendella R."/>
        </authorList>
    </citation>
    <scope>NUCLEOTIDE SEQUENCE [LARGE SCALE GENOMIC DNA]</scope>
    <source>
        <strain evidence="3 4">97B</strain>
    </source>
</reference>
<keyword evidence="2" id="KW-0456">Lyase</keyword>